<reference evidence="1 2" key="1">
    <citation type="journal article" date="2016" name="Nat. Commun.">
        <title>Thousands of microbial genomes shed light on interconnected biogeochemical processes in an aquifer system.</title>
        <authorList>
            <person name="Anantharaman K."/>
            <person name="Brown C.T."/>
            <person name="Hug L.A."/>
            <person name="Sharon I."/>
            <person name="Castelle C.J."/>
            <person name="Probst A.J."/>
            <person name="Thomas B.C."/>
            <person name="Singh A."/>
            <person name="Wilkins M.J."/>
            <person name="Karaoz U."/>
            <person name="Brodie E.L."/>
            <person name="Williams K.H."/>
            <person name="Hubbard S.S."/>
            <person name="Banfield J.F."/>
        </authorList>
    </citation>
    <scope>NUCLEOTIDE SEQUENCE [LARGE SCALE GENOMIC DNA]</scope>
</reference>
<sequence length="79" mass="8765">MLEALGTRPRTYSHHIHDAERTIHMFVKEVTDSPITHKPPLIIACPDDGGTAYLFEGQETPLQVTNAGRKVGTPDRKSL</sequence>
<gene>
    <name evidence="1" type="ORF">A2773_05215</name>
</gene>
<dbReference type="Proteomes" id="UP000177383">
    <property type="component" value="Unassembled WGS sequence"/>
</dbReference>
<protein>
    <submittedName>
        <fullName evidence="1">Uncharacterized protein</fullName>
    </submittedName>
</protein>
<dbReference type="AlphaFoldDB" id="A0A1F5ZPT8"/>
<accession>A0A1F5ZPT8</accession>
<dbReference type="EMBL" id="MFJE01000024">
    <property type="protein sequence ID" value="OGG14122.1"/>
    <property type="molecule type" value="Genomic_DNA"/>
</dbReference>
<evidence type="ECO:0000313" key="1">
    <source>
        <dbReference type="EMBL" id="OGG14122.1"/>
    </source>
</evidence>
<organism evidence="1 2">
    <name type="scientific">Candidatus Gottesmanbacteria bacterium RIFCSPHIGHO2_01_FULL_39_10</name>
    <dbReference type="NCBI Taxonomy" id="1798375"/>
    <lineage>
        <taxon>Bacteria</taxon>
        <taxon>Candidatus Gottesmaniibacteriota</taxon>
    </lineage>
</organism>
<dbReference type="STRING" id="1798375.A2773_05215"/>
<evidence type="ECO:0000313" key="2">
    <source>
        <dbReference type="Proteomes" id="UP000177383"/>
    </source>
</evidence>
<proteinExistence type="predicted"/>
<name>A0A1F5ZPT8_9BACT</name>
<comment type="caution">
    <text evidence="1">The sequence shown here is derived from an EMBL/GenBank/DDBJ whole genome shotgun (WGS) entry which is preliminary data.</text>
</comment>